<dbReference type="OrthoDB" id="2236358at2"/>
<protein>
    <recommendedName>
        <fullName evidence="4">Integral membrane protein</fullName>
    </recommendedName>
</protein>
<accession>A0A2X3VZZ7</accession>
<dbReference type="KEGG" id="sfer:NCTC12278_01201"/>
<name>A0A2X3VZZ7_9STRE</name>
<dbReference type="EMBL" id="LS483343">
    <property type="protein sequence ID" value="SQF40629.1"/>
    <property type="molecule type" value="Genomic_DNA"/>
</dbReference>
<feature type="transmembrane region" description="Helical" evidence="1">
    <location>
        <begin position="126"/>
        <end position="146"/>
    </location>
</feature>
<organism evidence="2 3">
    <name type="scientific">Streptococcus ferus</name>
    <dbReference type="NCBI Taxonomy" id="1345"/>
    <lineage>
        <taxon>Bacteria</taxon>
        <taxon>Bacillati</taxon>
        <taxon>Bacillota</taxon>
        <taxon>Bacilli</taxon>
        <taxon>Lactobacillales</taxon>
        <taxon>Streptococcaceae</taxon>
        <taxon>Streptococcus</taxon>
    </lineage>
</organism>
<sequence>MLIYDLTILATGMVAGFMLSYCVTLGHYYNFLLKTHRDKGFSDYYSVFRRQENIAKRYAFCMGSQFVVGLLAVLFAQSYASLTALLPLPFLLLCHRLTGFGKAEETIVSGRFFDERQRQLYLRWNIPLHLTYSLVYACACLCLLFYR</sequence>
<keyword evidence="1" id="KW-1133">Transmembrane helix</keyword>
<dbReference type="Proteomes" id="UP000249495">
    <property type="component" value="Chromosome 1"/>
</dbReference>
<feature type="transmembrane region" description="Helical" evidence="1">
    <location>
        <begin position="58"/>
        <end position="80"/>
    </location>
</feature>
<evidence type="ECO:0008006" key="4">
    <source>
        <dbReference type="Google" id="ProtNLM"/>
    </source>
</evidence>
<keyword evidence="1" id="KW-0812">Transmembrane</keyword>
<proteinExistence type="predicted"/>
<keyword evidence="3" id="KW-1185">Reference proteome</keyword>
<evidence type="ECO:0000313" key="2">
    <source>
        <dbReference type="EMBL" id="SQF40629.1"/>
    </source>
</evidence>
<dbReference type="RefSeq" id="WP_018030054.1">
    <property type="nucleotide sequence ID" value="NZ_LS483343.1"/>
</dbReference>
<keyword evidence="1" id="KW-0472">Membrane</keyword>
<dbReference type="STRING" id="1123303.GCA_000372425_00724"/>
<feature type="transmembrane region" description="Helical" evidence="1">
    <location>
        <begin position="6"/>
        <end position="29"/>
    </location>
</feature>
<evidence type="ECO:0000313" key="3">
    <source>
        <dbReference type="Proteomes" id="UP000249495"/>
    </source>
</evidence>
<gene>
    <name evidence="2" type="ORF">NCTC12278_01201</name>
</gene>
<evidence type="ECO:0000256" key="1">
    <source>
        <dbReference type="SAM" id="Phobius"/>
    </source>
</evidence>
<reference evidence="2 3" key="1">
    <citation type="submission" date="2018-06" db="EMBL/GenBank/DDBJ databases">
        <authorList>
            <consortium name="Pathogen Informatics"/>
            <person name="Doyle S."/>
        </authorList>
    </citation>
    <scope>NUCLEOTIDE SEQUENCE [LARGE SCALE GENOMIC DNA]</scope>
    <source>
        <strain evidence="2 3">NCTC12278</strain>
    </source>
</reference>
<dbReference type="AlphaFoldDB" id="A0A2X3VZZ7"/>